<name>A0A4Y2HIH4_ARAVE</name>
<accession>A0A4Y2HIH4</accession>
<dbReference type="AlphaFoldDB" id="A0A4Y2HIH4"/>
<feature type="compositionally biased region" description="Basic residues" evidence="1">
    <location>
        <begin position="149"/>
        <end position="163"/>
    </location>
</feature>
<feature type="region of interest" description="Disordered" evidence="1">
    <location>
        <begin position="141"/>
        <end position="214"/>
    </location>
</feature>
<sequence length="248" mass="26825">MTSHVGASRAESAQESRIDINISDNESARDSDFEDTISGDIIPVPEGKDGDSVKEKEGDGSTPTNEKETERQGKGKSRQGKGKKNKRKGKKVKAREDADPGLSAILDKATALLSEIGLDDEKCGKVVGLIFDAFGLRKSPMISKERTIHKTPSTKKAKAKKSNSSKTAVEPKNREQASKDKGASSDRQPESAPSLNFASAAKKGASKPQEPQTRIVRHTLKELLLAGQTCPKLRRVGSFLFTLRRNLG</sequence>
<feature type="compositionally biased region" description="Polar residues" evidence="1">
    <location>
        <begin position="1"/>
        <end position="11"/>
    </location>
</feature>
<evidence type="ECO:0000313" key="2">
    <source>
        <dbReference type="EMBL" id="GBM65131.1"/>
    </source>
</evidence>
<keyword evidence="3" id="KW-1185">Reference proteome</keyword>
<proteinExistence type="predicted"/>
<dbReference type="Proteomes" id="UP000499080">
    <property type="component" value="Unassembled WGS sequence"/>
</dbReference>
<evidence type="ECO:0000313" key="3">
    <source>
        <dbReference type="Proteomes" id="UP000499080"/>
    </source>
</evidence>
<feature type="compositionally biased region" description="Basic and acidic residues" evidence="1">
    <location>
        <begin position="169"/>
        <end position="189"/>
    </location>
</feature>
<feature type="compositionally biased region" description="Basic residues" evidence="1">
    <location>
        <begin position="74"/>
        <end position="93"/>
    </location>
</feature>
<evidence type="ECO:0000256" key="1">
    <source>
        <dbReference type="SAM" id="MobiDB-lite"/>
    </source>
</evidence>
<protein>
    <submittedName>
        <fullName evidence="2">Uncharacterized protein</fullName>
    </submittedName>
</protein>
<comment type="caution">
    <text evidence="2">The sequence shown here is derived from an EMBL/GenBank/DDBJ whole genome shotgun (WGS) entry which is preliminary data.</text>
</comment>
<organism evidence="2 3">
    <name type="scientific">Araneus ventricosus</name>
    <name type="common">Orbweaver spider</name>
    <name type="synonym">Epeira ventricosa</name>
    <dbReference type="NCBI Taxonomy" id="182803"/>
    <lineage>
        <taxon>Eukaryota</taxon>
        <taxon>Metazoa</taxon>
        <taxon>Ecdysozoa</taxon>
        <taxon>Arthropoda</taxon>
        <taxon>Chelicerata</taxon>
        <taxon>Arachnida</taxon>
        <taxon>Araneae</taxon>
        <taxon>Araneomorphae</taxon>
        <taxon>Entelegynae</taxon>
        <taxon>Araneoidea</taxon>
        <taxon>Araneidae</taxon>
        <taxon>Araneus</taxon>
    </lineage>
</organism>
<gene>
    <name evidence="2" type="ORF">AVEN_185773_1</name>
</gene>
<reference evidence="2 3" key="1">
    <citation type="journal article" date="2019" name="Sci. Rep.">
        <title>Orb-weaving spider Araneus ventricosus genome elucidates the spidroin gene catalogue.</title>
        <authorList>
            <person name="Kono N."/>
            <person name="Nakamura H."/>
            <person name="Ohtoshi R."/>
            <person name="Moran D.A.P."/>
            <person name="Shinohara A."/>
            <person name="Yoshida Y."/>
            <person name="Fujiwara M."/>
            <person name="Mori M."/>
            <person name="Tomita M."/>
            <person name="Arakawa K."/>
        </authorList>
    </citation>
    <scope>NUCLEOTIDE SEQUENCE [LARGE SCALE GENOMIC DNA]</scope>
</reference>
<feature type="region of interest" description="Disordered" evidence="1">
    <location>
        <begin position="1"/>
        <end position="103"/>
    </location>
</feature>
<dbReference type="EMBL" id="BGPR01001961">
    <property type="protein sequence ID" value="GBM65131.1"/>
    <property type="molecule type" value="Genomic_DNA"/>
</dbReference>
<feature type="compositionally biased region" description="Basic and acidic residues" evidence="1">
    <location>
        <begin position="46"/>
        <end position="73"/>
    </location>
</feature>